<evidence type="ECO:0000256" key="3">
    <source>
        <dbReference type="ARBA" id="ARBA00022833"/>
    </source>
</evidence>
<comment type="caution">
    <text evidence="8">The sequence shown here is derived from an EMBL/GenBank/DDBJ whole genome shotgun (WGS) entry which is preliminary data.</text>
</comment>
<dbReference type="Gene3D" id="3.30.40.10">
    <property type="entry name" value="Zinc/RING finger domain, C3HC4 (zinc finger)"/>
    <property type="match status" value="1"/>
</dbReference>
<sequence length="545" mass="61583">MEEQDWSSLHVPDSDDEDCRDESYRGMEGVIATVSGYHGLERFNLIKLISHTGASYVGAMNRSTTHLVCWKFEGQKYDLARKFETKVVNHKWVEDCVKQGKRIPEGPYMLNGEELGPLSLDVSLLLKKANLLAKKDGKKVLDEPSSPDFFKEKVTDLEFGGTGDIAWTKSSLLLESPLLEIGSRYAASSKSKEKTANKPLNQDRCSLRRNCSKEPSSSGYVGQEVKKHGESSFHFSECSTRQKRNTCDGIGRASEQSSCKSRRLVKRKATRDVWDFATWDLEDDYFPVRDCSTSNPMNQSDNYNRVQEENFNLLRETADDHGLYGGGVHRNDDDEFFEIEDFNQTFTIMDTDVQNDVQEQTSKERDSDLQNVCSEIVTDSPVEDTSSLATSSELSCVICWTEFSSTRGILPCGHRFCYSCIQNWADHMASMRRTSSCPLCKASFLSIMKVDDAASSDQKIYSQCIPCAQSTADIFILPDRNIPISGGQPAELICCKCHCREPEDLLIGCILCQTRLIHSYCLDPPLFPWTCAPCKDLRMLYRHLH</sequence>
<dbReference type="InterPro" id="IPR017907">
    <property type="entry name" value="Znf_RING_CS"/>
</dbReference>
<name>A0AAN8Z687_9MAGN</name>
<dbReference type="SMART" id="SM00184">
    <property type="entry name" value="RING"/>
    <property type="match status" value="1"/>
</dbReference>
<protein>
    <submittedName>
        <fullName evidence="8">Zinc finger, RING-type</fullName>
    </submittedName>
</protein>
<evidence type="ECO:0000313" key="9">
    <source>
        <dbReference type="Proteomes" id="UP001370490"/>
    </source>
</evidence>
<dbReference type="GO" id="GO:0008270">
    <property type="term" value="F:zinc ion binding"/>
    <property type="evidence" value="ECO:0007669"/>
    <property type="project" value="UniProtKB-KW"/>
</dbReference>
<evidence type="ECO:0000256" key="5">
    <source>
        <dbReference type="SAM" id="MobiDB-lite"/>
    </source>
</evidence>
<dbReference type="SMART" id="SM00292">
    <property type="entry name" value="BRCT"/>
    <property type="match status" value="1"/>
</dbReference>
<keyword evidence="1" id="KW-0479">Metal-binding</keyword>
<reference evidence="8 9" key="1">
    <citation type="submission" date="2023-12" db="EMBL/GenBank/DDBJ databases">
        <title>A high-quality genome assembly for Dillenia turbinata (Dilleniales).</title>
        <authorList>
            <person name="Chanderbali A."/>
        </authorList>
    </citation>
    <scope>NUCLEOTIDE SEQUENCE [LARGE SCALE GENOMIC DNA]</scope>
    <source>
        <strain evidence="8">LSX21</strain>
        <tissue evidence="8">Leaf</tissue>
    </source>
</reference>
<keyword evidence="3" id="KW-0862">Zinc</keyword>
<dbReference type="Pfam" id="PF13639">
    <property type="entry name" value="zf-RING_2"/>
    <property type="match status" value="1"/>
</dbReference>
<dbReference type="SUPFAM" id="SSF52113">
    <property type="entry name" value="BRCT domain"/>
    <property type="match status" value="1"/>
</dbReference>
<evidence type="ECO:0000313" key="8">
    <source>
        <dbReference type="EMBL" id="KAK6928004.1"/>
    </source>
</evidence>
<dbReference type="PROSITE" id="PS50089">
    <property type="entry name" value="ZF_RING_2"/>
    <property type="match status" value="1"/>
</dbReference>
<evidence type="ECO:0000256" key="2">
    <source>
        <dbReference type="ARBA" id="ARBA00022771"/>
    </source>
</evidence>
<evidence type="ECO:0000259" key="7">
    <source>
        <dbReference type="PROSITE" id="PS50172"/>
    </source>
</evidence>
<feature type="domain" description="BRCT" evidence="7">
    <location>
        <begin position="22"/>
        <end position="110"/>
    </location>
</feature>
<evidence type="ECO:0000259" key="6">
    <source>
        <dbReference type="PROSITE" id="PS50089"/>
    </source>
</evidence>
<dbReference type="InterPro" id="IPR001841">
    <property type="entry name" value="Znf_RING"/>
</dbReference>
<evidence type="ECO:0000256" key="4">
    <source>
        <dbReference type="PROSITE-ProRule" id="PRU00175"/>
    </source>
</evidence>
<organism evidence="8 9">
    <name type="scientific">Dillenia turbinata</name>
    <dbReference type="NCBI Taxonomy" id="194707"/>
    <lineage>
        <taxon>Eukaryota</taxon>
        <taxon>Viridiplantae</taxon>
        <taxon>Streptophyta</taxon>
        <taxon>Embryophyta</taxon>
        <taxon>Tracheophyta</taxon>
        <taxon>Spermatophyta</taxon>
        <taxon>Magnoliopsida</taxon>
        <taxon>eudicotyledons</taxon>
        <taxon>Gunneridae</taxon>
        <taxon>Pentapetalae</taxon>
        <taxon>Dilleniales</taxon>
        <taxon>Dilleniaceae</taxon>
        <taxon>Dillenia</taxon>
    </lineage>
</organism>
<dbReference type="AlphaFoldDB" id="A0AAN8Z687"/>
<dbReference type="Proteomes" id="UP001370490">
    <property type="component" value="Unassembled WGS sequence"/>
</dbReference>
<feature type="region of interest" description="Disordered" evidence="5">
    <location>
        <begin position="1"/>
        <end position="21"/>
    </location>
</feature>
<proteinExistence type="predicted"/>
<dbReference type="InterPro" id="IPR011011">
    <property type="entry name" value="Znf_FYVE_PHD"/>
</dbReference>
<dbReference type="Pfam" id="PF12738">
    <property type="entry name" value="PTCB-BRCT"/>
    <property type="match status" value="1"/>
</dbReference>
<dbReference type="EMBL" id="JBAMMX010000014">
    <property type="protein sequence ID" value="KAK6928004.1"/>
    <property type="molecule type" value="Genomic_DNA"/>
</dbReference>
<dbReference type="Gene3D" id="3.40.50.10190">
    <property type="entry name" value="BRCT domain"/>
    <property type="match status" value="1"/>
</dbReference>
<keyword evidence="9" id="KW-1185">Reference proteome</keyword>
<dbReference type="PROSITE" id="PS00518">
    <property type="entry name" value="ZF_RING_1"/>
    <property type="match status" value="1"/>
</dbReference>
<dbReference type="PROSITE" id="PS50172">
    <property type="entry name" value="BRCT"/>
    <property type="match status" value="1"/>
</dbReference>
<gene>
    <name evidence="8" type="ORF">RJ641_006595</name>
</gene>
<dbReference type="PANTHER" id="PTHR47776:SF2">
    <property type="entry name" value="RING-TYPE E3 UBIQUITIN TRANSFERASE BRCA1"/>
    <property type="match status" value="1"/>
</dbReference>
<dbReference type="InterPro" id="IPR036420">
    <property type="entry name" value="BRCT_dom_sf"/>
</dbReference>
<dbReference type="InterPro" id="IPR013083">
    <property type="entry name" value="Znf_RING/FYVE/PHD"/>
</dbReference>
<accession>A0AAN8Z687</accession>
<feature type="domain" description="RING-type" evidence="6">
    <location>
        <begin position="396"/>
        <end position="441"/>
    </location>
</feature>
<evidence type="ECO:0000256" key="1">
    <source>
        <dbReference type="ARBA" id="ARBA00022723"/>
    </source>
</evidence>
<dbReference type="SUPFAM" id="SSF57903">
    <property type="entry name" value="FYVE/PHD zinc finger"/>
    <property type="match status" value="1"/>
</dbReference>
<keyword evidence="2 4" id="KW-0863">Zinc-finger</keyword>
<dbReference type="InterPro" id="IPR001357">
    <property type="entry name" value="BRCT_dom"/>
</dbReference>
<dbReference type="SUPFAM" id="SSF57850">
    <property type="entry name" value="RING/U-box"/>
    <property type="match status" value="1"/>
</dbReference>
<dbReference type="PANTHER" id="PTHR47776">
    <property type="entry name" value="F5A8.9 PROTEIN"/>
    <property type="match status" value="1"/>
</dbReference>